<accession>A0A444WC10</accession>
<keyword evidence="1" id="KW-1133">Transmembrane helix</keyword>
<comment type="caution">
    <text evidence="2">The sequence shown here is derived from an EMBL/GenBank/DDBJ whole genome shotgun (WGS) entry which is preliminary data.</text>
</comment>
<name>A0A444WC10_9FLAO</name>
<keyword evidence="1" id="KW-0812">Transmembrane</keyword>
<gene>
    <name evidence="2" type="ORF">NU09_1687</name>
</gene>
<evidence type="ECO:0000313" key="2">
    <source>
        <dbReference type="EMBL" id="RYJ43349.1"/>
    </source>
</evidence>
<organism evidence="2 3">
    <name type="scientific">Flavobacterium beibuense</name>
    <dbReference type="NCBI Taxonomy" id="657326"/>
    <lineage>
        <taxon>Bacteria</taxon>
        <taxon>Pseudomonadati</taxon>
        <taxon>Bacteroidota</taxon>
        <taxon>Flavobacteriia</taxon>
        <taxon>Flavobacteriales</taxon>
        <taxon>Flavobacteriaceae</taxon>
        <taxon>Flavobacterium</taxon>
    </lineage>
</organism>
<sequence>METVTSESIEKKYRIWIIVLSVAIPVAVAILFGVKLKDLGFDVKPLYFLPPIYAGINGLTAVVLVTAVMAVRRGKLKLHENLMKFAIILSCLFLVMYIAYHMTADSTIFGDFNHNGVLELSEQNKVGFSRYIYLFILLFHIALSIIIIPLVLITYVRALSKSFYRHKKLARITYPLWLYVAVTGVIVYLMISPYYNY</sequence>
<proteinExistence type="predicted"/>
<dbReference type="EMBL" id="JUIW01000005">
    <property type="protein sequence ID" value="RYJ43349.1"/>
    <property type="molecule type" value="Genomic_DNA"/>
</dbReference>
<dbReference type="Proteomes" id="UP000289775">
    <property type="component" value="Unassembled WGS sequence"/>
</dbReference>
<feature type="transmembrane region" description="Helical" evidence="1">
    <location>
        <begin position="131"/>
        <end position="156"/>
    </location>
</feature>
<feature type="transmembrane region" description="Helical" evidence="1">
    <location>
        <begin position="82"/>
        <end position="100"/>
    </location>
</feature>
<dbReference type="AlphaFoldDB" id="A0A444WC10"/>
<evidence type="ECO:0000313" key="3">
    <source>
        <dbReference type="Proteomes" id="UP000289775"/>
    </source>
</evidence>
<reference evidence="2 3" key="1">
    <citation type="submission" date="2014-12" db="EMBL/GenBank/DDBJ databases">
        <title>Genome sequence of Flavobacterium beibuense RSKm HC5.</title>
        <authorList>
            <person name="Kim J.F."/>
            <person name="Song J.Y."/>
            <person name="Kwak M.-J."/>
            <person name="Lee S.-W."/>
        </authorList>
    </citation>
    <scope>NUCLEOTIDE SEQUENCE [LARGE SCALE GENOMIC DNA]</scope>
    <source>
        <strain evidence="2 3">RSKm HC5</strain>
    </source>
</reference>
<dbReference type="PANTHER" id="PTHR37692">
    <property type="entry name" value="HYPOTHETICAL MEMBRANE SPANNING PROTEIN"/>
    <property type="match status" value="1"/>
</dbReference>
<dbReference type="Pfam" id="PF04238">
    <property type="entry name" value="DUF420"/>
    <property type="match status" value="1"/>
</dbReference>
<feature type="transmembrane region" description="Helical" evidence="1">
    <location>
        <begin position="46"/>
        <end position="70"/>
    </location>
</feature>
<dbReference type="PANTHER" id="PTHR37692:SF1">
    <property type="entry name" value="DUF420 DOMAIN-CONTAINING PROTEIN"/>
    <property type="match status" value="1"/>
</dbReference>
<protein>
    <submittedName>
        <fullName evidence="2">Putative membrane protein</fullName>
    </submittedName>
</protein>
<keyword evidence="1" id="KW-0472">Membrane</keyword>
<keyword evidence="3" id="KW-1185">Reference proteome</keyword>
<feature type="transmembrane region" description="Helical" evidence="1">
    <location>
        <begin position="176"/>
        <end position="195"/>
    </location>
</feature>
<feature type="transmembrane region" description="Helical" evidence="1">
    <location>
        <begin position="15"/>
        <end position="34"/>
    </location>
</feature>
<dbReference type="RefSeq" id="WP_129750823.1">
    <property type="nucleotide sequence ID" value="NZ_JUIW01000005.1"/>
</dbReference>
<evidence type="ECO:0000256" key="1">
    <source>
        <dbReference type="SAM" id="Phobius"/>
    </source>
</evidence>
<dbReference type="InterPro" id="IPR007352">
    <property type="entry name" value="DUF420"/>
</dbReference>
<dbReference type="OrthoDB" id="9811380at2"/>